<comment type="caution">
    <text evidence="2">The sequence shown here is derived from an EMBL/GenBank/DDBJ whole genome shotgun (WGS) entry which is preliminary data.</text>
</comment>
<evidence type="ECO:0000313" key="2">
    <source>
        <dbReference type="EMBL" id="MFC0563161.1"/>
    </source>
</evidence>
<dbReference type="InterPro" id="IPR036754">
    <property type="entry name" value="YbaK/aa-tRNA-synt-asso_dom_sf"/>
</dbReference>
<dbReference type="Pfam" id="PF04073">
    <property type="entry name" value="tRNA_edit"/>
    <property type="match status" value="1"/>
</dbReference>
<reference evidence="2 3" key="1">
    <citation type="submission" date="2024-09" db="EMBL/GenBank/DDBJ databases">
        <authorList>
            <person name="Sun Q."/>
            <person name="Mori K."/>
        </authorList>
    </citation>
    <scope>NUCLEOTIDE SEQUENCE [LARGE SCALE GENOMIC DNA]</scope>
    <source>
        <strain evidence="2 3">TBRC 2205</strain>
    </source>
</reference>
<dbReference type="CDD" id="cd04939">
    <property type="entry name" value="PA2301"/>
    <property type="match status" value="1"/>
</dbReference>
<name>A0ABV6NQV7_9ACTN</name>
<gene>
    <name evidence="2" type="ORF">ACFFHU_03125</name>
</gene>
<dbReference type="EMBL" id="JBHLUE010000002">
    <property type="protein sequence ID" value="MFC0563161.1"/>
    <property type="molecule type" value="Genomic_DNA"/>
</dbReference>
<evidence type="ECO:0000313" key="3">
    <source>
        <dbReference type="Proteomes" id="UP001589894"/>
    </source>
</evidence>
<dbReference type="InterPro" id="IPR007214">
    <property type="entry name" value="YbaK/aa-tRNA-synth-assoc-dom"/>
</dbReference>
<sequence>MLGTLKTEPALVRTDLLAPPVAESIAGWSPDAPIRADDVLVAPIDAELADTAAFCAAYEVGLDVSANCVVVAGKREGQLRYAACVVLATTRADVNGTVRRLLDVRKASFAPMDDAVRLTGMEYGGITPIGLPVDWPVLVDARVVAAPHVVIGSGVRHSKIVLPGPALGVLPNARVVDGLAR</sequence>
<feature type="domain" description="YbaK/aminoacyl-tRNA synthetase-associated" evidence="1">
    <location>
        <begin position="48"/>
        <end position="164"/>
    </location>
</feature>
<protein>
    <submittedName>
        <fullName evidence="2">YbaK/EbsC family protein</fullName>
    </submittedName>
</protein>
<dbReference type="SUPFAM" id="SSF55826">
    <property type="entry name" value="YbaK/ProRS associated domain"/>
    <property type="match status" value="1"/>
</dbReference>
<dbReference type="Proteomes" id="UP001589894">
    <property type="component" value="Unassembled WGS sequence"/>
</dbReference>
<proteinExistence type="predicted"/>
<keyword evidence="3" id="KW-1185">Reference proteome</keyword>
<organism evidence="2 3">
    <name type="scientific">Plantactinospora siamensis</name>
    <dbReference type="NCBI Taxonomy" id="555372"/>
    <lineage>
        <taxon>Bacteria</taxon>
        <taxon>Bacillati</taxon>
        <taxon>Actinomycetota</taxon>
        <taxon>Actinomycetes</taxon>
        <taxon>Micromonosporales</taxon>
        <taxon>Micromonosporaceae</taxon>
        <taxon>Plantactinospora</taxon>
    </lineage>
</organism>
<evidence type="ECO:0000259" key="1">
    <source>
        <dbReference type="Pfam" id="PF04073"/>
    </source>
</evidence>
<dbReference type="RefSeq" id="WP_377335431.1">
    <property type="nucleotide sequence ID" value="NZ_JBHLUE010000002.1"/>
</dbReference>
<dbReference type="Gene3D" id="3.90.960.10">
    <property type="entry name" value="YbaK/aminoacyl-tRNA synthetase-associated domain"/>
    <property type="match status" value="1"/>
</dbReference>
<accession>A0ABV6NQV7</accession>